<organism evidence="1 2">
    <name type="scientific">Moschus moschiferus</name>
    <name type="common">Siberian musk deer</name>
    <name type="synonym">Moschus sibiricus</name>
    <dbReference type="NCBI Taxonomy" id="68415"/>
    <lineage>
        <taxon>Eukaryota</taxon>
        <taxon>Metazoa</taxon>
        <taxon>Chordata</taxon>
        <taxon>Craniata</taxon>
        <taxon>Vertebrata</taxon>
        <taxon>Euteleostomi</taxon>
        <taxon>Mammalia</taxon>
        <taxon>Eutheria</taxon>
        <taxon>Laurasiatheria</taxon>
        <taxon>Artiodactyla</taxon>
        <taxon>Ruminantia</taxon>
        <taxon>Pecora</taxon>
        <taxon>Moschidae</taxon>
        <taxon>Moschus</taxon>
    </lineage>
</organism>
<dbReference type="AlphaFoldDB" id="A0A8C6D4A3"/>
<dbReference type="Ensembl" id="ENSMMST00000007214.1">
    <property type="protein sequence ID" value="ENSMMSP00000006548.1"/>
    <property type="gene ID" value="ENSMMSG00000005050.1"/>
</dbReference>
<dbReference type="GeneTree" id="ENSGT00930000153033"/>
<evidence type="ECO:0000313" key="2">
    <source>
        <dbReference type="Proteomes" id="UP000694544"/>
    </source>
</evidence>
<evidence type="ECO:0000313" key="1">
    <source>
        <dbReference type="Ensembl" id="ENSMMSP00000006548.1"/>
    </source>
</evidence>
<proteinExistence type="predicted"/>
<dbReference type="Proteomes" id="UP000694544">
    <property type="component" value="Unplaced"/>
</dbReference>
<accession>A0A8C6D4A3</accession>
<reference evidence="1" key="2">
    <citation type="submission" date="2025-09" db="UniProtKB">
        <authorList>
            <consortium name="Ensembl"/>
        </authorList>
    </citation>
    <scope>IDENTIFICATION</scope>
</reference>
<keyword evidence="2" id="KW-1185">Reference proteome</keyword>
<protein>
    <submittedName>
        <fullName evidence="1">Uncharacterized protein</fullName>
    </submittedName>
</protein>
<name>A0A8C6D4A3_MOSMO</name>
<reference evidence="1" key="1">
    <citation type="submission" date="2025-08" db="UniProtKB">
        <authorList>
            <consortium name="Ensembl"/>
        </authorList>
    </citation>
    <scope>IDENTIFICATION</scope>
</reference>
<sequence length="50" mass="5694">IKSEGKDSGGGDAFSKGIKKHRTRLSFPMFSRSDFSIWSNLRKCIRMELS</sequence>